<organism evidence="1 2">
    <name type="scientific">Boothiomyces macroporosus</name>
    <dbReference type="NCBI Taxonomy" id="261099"/>
    <lineage>
        <taxon>Eukaryota</taxon>
        <taxon>Fungi</taxon>
        <taxon>Fungi incertae sedis</taxon>
        <taxon>Chytridiomycota</taxon>
        <taxon>Chytridiomycota incertae sedis</taxon>
        <taxon>Chytridiomycetes</taxon>
        <taxon>Rhizophydiales</taxon>
        <taxon>Terramycetaceae</taxon>
        <taxon>Boothiomyces</taxon>
    </lineage>
</organism>
<evidence type="ECO:0000313" key="2">
    <source>
        <dbReference type="Proteomes" id="UP001210925"/>
    </source>
</evidence>
<dbReference type="SUPFAM" id="SSF53474">
    <property type="entry name" value="alpha/beta-Hydrolases"/>
    <property type="match status" value="1"/>
</dbReference>
<evidence type="ECO:0000313" key="1">
    <source>
        <dbReference type="EMBL" id="KAJ3255345.1"/>
    </source>
</evidence>
<dbReference type="AlphaFoldDB" id="A0AAD5UEI0"/>
<keyword evidence="2" id="KW-1185">Reference proteome</keyword>
<feature type="non-terminal residue" evidence="1">
    <location>
        <position position="278"/>
    </location>
</feature>
<reference evidence="1" key="1">
    <citation type="submission" date="2020-05" db="EMBL/GenBank/DDBJ databases">
        <title>Phylogenomic resolution of chytrid fungi.</title>
        <authorList>
            <person name="Stajich J.E."/>
            <person name="Amses K."/>
            <person name="Simmons R."/>
            <person name="Seto K."/>
            <person name="Myers J."/>
            <person name="Bonds A."/>
            <person name="Quandt C.A."/>
            <person name="Barry K."/>
            <person name="Liu P."/>
            <person name="Grigoriev I."/>
            <person name="Longcore J.E."/>
            <person name="James T.Y."/>
        </authorList>
    </citation>
    <scope>NUCLEOTIDE SEQUENCE</scope>
    <source>
        <strain evidence="1">PLAUS21</strain>
    </source>
</reference>
<protein>
    <submittedName>
        <fullName evidence="1">Uncharacterized protein</fullName>
    </submittedName>
</protein>
<dbReference type="InterPro" id="IPR029058">
    <property type="entry name" value="AB_hydrolase_fold"/>
</dbReference>
<dbReference type="Proteomes" id="UP001210925">
    <property type="component" value="Unassembled WGS sequence"/>
</dbReference>
<accession>A0AAD5UEI0</accession>
<proteinExistence type="predicted"/>
<gene>
    <name evidence="1" type="ORF">HK103_006368</name>
</gene>
<comment type="caution">
    <text evidence="1">The sequence shown here is derived from an EMBL/GenBank/DDBJ whole genome shotgun (WGS) entry which is preliminary data.</text>
</comment>
<dbReference type="EMBL" id="JADGKB010000068">
    <property type="protein sequence ID" value="KAJ3255345.1"/>
    <property type="molecule type" value="Genomic_DNA"/>
</dbReference>
<sequence length="278" mass="31876">MKPIEKAMNPTKPISPMDIPLAKTTCAKKSPKWIYPTELVPGNIRMEDRFSQIGIKHMAELTHTNMPTPENFTNPWSEFMTCYEPYTIIYLESWTVKHFLKHILPKLTVPVILITGDGDTSNPEIDIQKYRQYLPEPGTKNPVIAHWFAQHCRPDAAKHKWITCIPLGINQWLQTREKFQLYAQTYGHLMNPMEGGAPAWKPQENSVLVSFGITKKKAFRKPVWDYYCGDGFKSTGGSASCFFKAVDKDYTFFDVFDAIRNARFVVSPPGEAIDCYRT</sequence>
<name>A0AAD5UEI0_9FUNG</name>